<proteinExistence type="predicted"/>
<protein>
    <submittedName>
        <fullName evidence="2">Uncharacterized protein</fullName>
    </submittedName>
</protein>
<reference evidence="2" key="1">
    <citation type="journal article" date="2021" name="PeerJ">
        <title>Extensive microbial diversity within the chicken gut microbiome revealed by metagenomics and culture.</title>
        <authorList>
            <person name="Gilroy R."/>
            <person name="Ravi A."/>
            <person name="Getino M."/>
            <person name="Pursley I."/>
            <person name="Horton D.L."/>
            <person name="Alikhan N.F."/>
            <person name="Baker D."/>
            <person name="Gharbi K."/>
            <person name="Hall N."/>
            <person name="Watson M."/>
            <person name="Adriaenssens E.M."/>
            <person name="Foster-Nyarko E."/>
            <person name="Jarju S."/>
            <person name="Secka A."/>
            <person name="Antonio M."/>
            <person name="Oren A."/>
            <person name="Chaudhuri R.R."/>
            <person name="La Ragione R."/>
            <person name="Hildebrand F."/>
            <person name="Pallen M.J."/>
        </authorList>
    </citation>
    <scope>NUCLEOTIDE SEQUENCE</scope>
    <source>
        <strain evidence="2">CHK188-16595</strain>
    </source>
</reference>
<feature type="region of interest" description="Disordered" evidence="1">
    <location>
        <begin position="293"/>
        <end position="321"/>
    </location>
</feature>
<dbReference type="EMBL" id="DWXN01000005">
    <property type="protein sequence ID" value="HJB74518.1"/>
    <property type="molecule type" value="Genomic_DNA"/>
</dbReference>
<gene>
    <name evidence="2" type="ORF">IAA37_02455</name>
</gene>
<dbReference type="Proteomes" id="UP000823877">
    <property type="component" value="Unassembled WGS sequence"/>
</dbReference>
<comment type="caution">
    <text evidence="2">The sequence shown here is derived from an EMBL/GenBank/DDBJ whole genome shotgun (WGS) entry which is preliminary data.</text>
</comment>
<evidence type="ECO:0000256" key="1">
    <source>
        <dbReference type="SAM" id="MobiDB-lite"/>
    </source>
</evidence>
<reference evidence="2" key="2">
    <citation type="submission" date="2021-04" db="EMBL/GenBank/DDBJ databases">
        <authorList>
            <person name="Gilroy R."/>
        </authorList>
    </citation>
    <scope>NUCLEOTIDE SEQUENCE</scope>
    <source>
        <strain evidence="2">CHK188-16595</strain>
    </source>
</reference>
<evidence type="ECO:0000313" key="2">
    <source>
        <dbReference type="EMBL" id="HJB74518.1"/>
    </source>
</evidence>
<name>A0A9D2S861_9FIRM</name>
<sequence>MTDRFTVKAYTPDQSDYEKIRAFTRRAFSADELYAFEVTLCDNEIDRDFEKFSVNALSALQNLFVGKTGIKDHSMKAEDQTARVFDTRLEKIPGKKTADGEDYVALRAKAYMVRTPENESLIRDIDAGIKKEVSVSCSAKSRVCSVCGAEKSREYCGHKPGGTYGGKLCYTILDDVCDAYEFSFVAVPAQRNAGVEKAFDMEKDGTMTEDILKKLRSGGTAVSDGEAAYLVQMMDELRDDAALGREYRKTLVRDLVKLCGRELPELDTEIFKRVADIMTAKELVSFKEAFEKQRARREKPAPQLVRQKEQKAKGALSEFKI</sequence>
<evidence type="ECO:0000313" key="3">
    <source>
        <dbReference type="Proteomes" id="UP000823877"/>
    </source>
</evidence>
<accession>A0A9D2S861</accession>
<organism evidence="2 3">
    <name type="scientific">Candidatus Eubacterium faecale</name>
    <dbReference type="NCBI Taxonomy" id="2838568"/>
    <lineage>
        <taxon>Bacteria</taxon>
        <taxon>Bacillati</taxon>
        <taxon>Bacillota</taxon>
        <taxon>Clostridia</taxon>
        <taxon>Eubacteriales</taxon>
        <taxon>Eubacteriaceae</taxon>
        <taxon>Eubacterium</taxon>
    </lineage>
</organism>
<dbReference type="AlphaFoldDB" id="A0A9D2S861"/>